<keyword evidence="2" id="KW-0812">Transmembrane</keyword>
<dbReference type="AlphaFoldDB" id="A0A9N8ZGJ6"/>
<keyword evidence="4" id="KW-1185">Reference proteome</keyword>
<dbReference type="EMBL" id="CAJVPJ010000205">
    <property type="protein sequence ID" value="CAG8495096.1"/>
    <property type="molecule type" value="Genomic_DNA"/>
</dbReference>
<dbReference type="Proteomes" id="UP000789572">
    <property type="component" value="Unassembled WGS sequence"/>
</dbReference>
<feature type="compositionally biased region" description="Low complexity" evidence="1">
    <location>
        <begin position="55"/>
        <end position="80"/>
    </location>
</feature>
<proteinExistence type="predicted"/>
<sequence length="109" mass="11139">MGRSETRKEWSPNLQNCYLQCPNDPTAQAQAAQNAGTRQAVCARVTTTSTPPPATTTSSTSTPPAAQSATTTQSTSEATPGSSNTKNSAGSIVVGKLMLALPVIVALFG</sequence>
<reference evidence="3" key="1">
    <citation type="submission" date="2021-06" db="EMBL/GenBank/DDBJ databases">
        <authorList>
            <person name="Kallberg Y."/>
            <person name="Tangrot J."/>
            <person name="Rosling A."/>
        </authorList>
    </citation>
    <scope>NUCLEOTIDE SEQUENCE</scope>
    <source>
        <strain evidence="3">IA702</strain>
    </source>
</reference>
<name>A0A9N8ZGJ6_9GLOM</name>
<evidence type="ECO:0000313" key="4">
    <source>
        <dbReference type="Proteomes" id="UP000789572"/>
    </source>
</evidence>
<organism evidence="3 4">
    <name type="scientific">Paraglomus occultum</name>
    <dbReference type="NCBI Taxonomy" id="144539"/>
    <lineage>
        <taxon>Eukaryota</taxon>
        <taxon>Fungi</taxon>
        <taxon>Fungi incertae sedis</taxon>
        <taxon>Mucoromycota</taxon>
        <taxon>Glomeromycotina</taxon>
        <taxon>Glomeromycetes</taxon>
        <taxon>Paraglomerales</taxon>
        <taxon>Paraglomeraceae</taxon>
        <taxon>Paraglomus</taxon>
    </lineage>
</organism>
<feature type="region of interest" description="Disordered" evidence="1">
    <location>
        <begin position="46"/>
        <end position="89"/>
    </location>
</feature>
<feature type="transmembrane region" description="Helical" evidence="2">
    <location>
        <begin position="89"/>
        <end position="108"/>
    </location>
</feature>
<protein>
    <submittedName>
        <fullName evidence="3">5228_t:CDS:1</fullName>
    </submittedName>
</protein>
<evidence type="ECO:0000256" key="2">
    <source>
        <dbReference type="SAM" id="Phobius"/>
    </source>
</evidence>
<accession>A0A9N8ZGJ6</accession>
<keyword evidence="2" id="KW-1133">Transmembrane helix</keyword>
<evidence type="ECO:0000313" key="3">
    <source>
        <dbReference type="EMBL" id="CAG8495096.1"/>
    </source>
</evidence>
<evidence type="ECO:0000256" key="1">
    <source>
        <dbReference type="SAM" id="MobiDB-lite"/>
    </source>
</evidence>
<keyword evidence="2" id="KW-0472">Membrane</keyword>
<gene>
    <name evidence="3" type="ORF">POCULU_LOCUS2279</name>
</gene>
<comment type="caution">
    <text evidence="3">The sequence shown here is derived from an EMBL/GenBank/DDBJ whole genome shotgun (WGS) entry which is preliminary data.</text>
</comment>